<protein>
    <recommendedName>
        <fullName evidence="5">Transmembrane protein</fullName>
    </recommendedName>
</protein>
<sequence>MLIVALVLAVIGLAALVTAVVTSNELIAWVCIAASVIGVILLIIDAIREKQRTGGAEPEAAPADEVADPDADSVDQTYQTFDADYPDEGAVGDSAGEAGLEAGTDTALDTSDENKPTNP</sequence>
<accession>A0ABN9NBZ8</accession>
<organism evidence="3 4">
    <name type="scientific">[Mycobacterium] burgundiense</name>
    <dbReference type="NCBI Taxonomy" id="3064286"/>
    <lineage>
        <taxon>Bacteria</taxon>
        <taxon>Bacillati</taxon>
        <taxon>Actinomycetota</taxon>
        <taxon>Actinomycetes</taxon>
        <taxon>Mycobacteriales</taxon>
        <taxon>Mycobacteriaceae</taxon>
        <taxon>Mycolicibacterium</taxon>
    </lineage>
</organism>
<evidence type="ECO:0008006" key="5">
    <source>
        <dbReference type="Google" id="ProtNLM"/>
    </source>
</evidence>
<dbReference type="EMBL" id="OY726397">
    <property type="protein sequence ID" value="CAJ1502142.1"/>
    <property type="molecule type" value="Genomic_DNA"/>
</dbReference>
<dbReference type="RefSeq" id="WP_308482268.1">
    <property type="nucleotide sequence ID" value="NZ_OY726397.1"/>
</dbReference>
<keyword evidence="2" id="KW-0472">Membrane</keyword>
<evidence type="ECO:0000256" key="2">
    <source>
        <dbReference type="SAM" id="Phobius"/>
    </source>
</evidence>
<proteinExistence type="predicted"/>
<gene>
    <name evidence="3" type="ORF">MU0053_002105</name>
</gene>
<evidence type="ECO:0000256" key="1">
    <source>
        <dbReference type="SAM" id="MobiDB-lite"/>
    </source>
</evidence>
<feature type="region of interest" description="Disordered" evidence="1">
    <location>
        <begin position="53"/>
        <end position="119"/>
    </location>
</feature>
<keyword evidence="2" id="KW-0812">Transmembrane</keyword>
<keyword evidence="2" id="KW-1133">Transmembrane helix</keyword>
<name>A0ABN9NBZ8_9MYCO</name>
<evidence type="ECO:0000313" key="4">
    <source>
        <dbReference type="Proteomes" id="UP001190465"/>
    </source>
</evidence>
<reference evidence="3 4" key="1">
    <citation type="submission" date="2023-08" db="EMBL/GenBank/DDBJ databases">
        <authorList>
            <person name="Folkvardsen B D."/>
            <person name="Norman A."/>
        </authorList>
    </citation>
    <scope>NUCLEOTIDE SEQUENCE [LARGE SCALE GENOMIC DNA]</scope>
    <source>
        <strain evidence="3 4">Mu0053</strain>
    </source>
</reference>
<evidence type="ECO:0000313" key="3">
    <source>
        <dbReference type="EMBL" id="CAJ1502142.1"/>
    </source>
</evidence>
<keyword evidence="4" id="KW-1185">Reference proteome</keyword>
<feature type="transmembrane region" description="Helical" evidence="2">
    <location>
        <begin position="26"/>
        <end position="44"/>
    </location>
</feature>
<dbReference type="Proteomes" id="UP001190465">
    <property type="component" value="Chromosome"/>
</dbReference>